<keyword evidence="5 13" id="KW-0949">S-adenosyl-L-methionine</keyword>
<dbReference type="GeneID" id="18250292"/>
<keyword evidence="9 13" id="KW-0443">Lipid metabolism</keyword>
<dbReference type="HAMAP" id="MF_03217">
    <property type="entry name" value="PEMT"/>
    <property type="match status" value="1"/>
</dbReference>
<organism evidence="16">
    <name type="scientific">Candida tenuis (strain ATCC 10573 / BCRC 21748 / CBS 615 / JCM 9827 / NBRC 10315 / NRRL Y-1498 / VKM Y-70)</name>
    <name type="common">Yeast</name>
    <name type="synonym">Yamadazyma tenuis</name>
    <dbReference type="NCBI Taxonomy" id="590646"/>
    <lineage>
        <taxon>Eukaryota</taxon>
        <taxon>Fungi</taxon>
        <taxon>Dikarya</taxon>
        <taxon>Ascomycota</taxon>
        <taxon>Saccharomycotina</taxon>
        <taxon>Pichiomycetes</taxon>
        <taxon>Debaryomycetaceae</taxon>
        <taxon>Yamadazyma</taxon>
    </lineage>
</organism>
<dbReference type="PIRSF" id="PIRSF000383">
    <property type="entry name" value="PEAMT"/>
    <property type="match status" value="1"/>
</dbReference>
<keyword evidence="6 13" id="KW-0812">Transmembrane</keyword>
<evidence type="ECO:0000256" key="13">
    <source>
        <dbReference type="HAMAP-Rule" id="MF_03217"/>
    </source>
</evidence>
<comment type="subcellular location">
    <subcellularLocation>
        <location evidence="1">Endomembrane system</location>
        <topology evidence="1">Multi-pass membrane protein</topology>
    </subcellularLocation>
    <subcellularLocation>
        <location evidence="13 14">Endoplasmic reticulum membrane</location>
        <topology evidence="13 14">Multi-pass membrane protein</topology>
    </subcellularLocation>
</comment>
<dbReference type="PROSITE" id="PS51598">
    <property type="entry name" value="SAM_CHO2"/>
    <property type="match status" value="1"/>
</dbReference>
<keyword evidence="16" id="KW-1185">Reference proteome</keyword>
<dbReference type="OrthoDB" id="4583at2759"/>
<evidence type="ECO:0000256" key="10">
    <source>
        <dbReference type="ARBA" id="ARBA00023136"/>
    </source>
</evidence>
<keyword evidence="2 13" id="KW-0444">Lipid biosynthesis</keyword>
<protein>
    <recommendedName>
        <fullName evidence="13 14">Phosphatidylethanolamine N-methyltransferase</fullName>
        <shortName evidence="13">PE methyltransferase</shortName>
        <shortName evidence="13 14">PEAMT</shortName>
        <shortName evidence="13">PEMT</shortName>
        <ecNumber evidence="13 14">2.1.1.17</ecNumber>
    </recommendedName>
</protein>
<dbReference type="GO" id="GO:0032259">
    <property type="term" value="P:methylation"/>
    <property type="evidence" value="ECO:0007669"/>
    <property type="project" value="UniProtKB-KW"/>
</dbReference>
<evidence type="ECO:0000313" key="16">
    <source>
        <dbReference type="Proteomes" id="UP000000707"/>
    </source>
</evidence>
<name>G3B4B5_CANTC</name>
<dbReference type="eggNOG" id="ENOG502QRGH">
    <property type="taxonomic scope" value="Eukaryota"/>
</dbReference>
<keyword evidence="10 13" id="KW-0472">Membrane</keyword>
<dbReference type="KEGG" id="cten:18250292"/>
<dbReference type="EC" id="2.1.1.17" evidence="13 14"/>
<comment type="caution">
    <text evidence="13 14">Lacks conserved residue(s) required for the propagation of feature annotation.</text>
</comment>
<comment type="catalytic activity">
    <reaction evidence="13 14">
        <text>a 1,2-diacyl-sn-glycero-3-phosphoethanolamine + S-adenosyl-L-methionine = a 1,2-diacyl-sn-glycero-3-phospho-N-methylethanolamine + S-adenosyl-L-homocysteine + H(+)</text>
        <dbReference type="Rhea" id="RHEA:11164"/>
        <dbReference type="ChEBI" id="CHEBI:15378"/>
        <dbReference type="ChEBI" id="CHEBI:57856"/>
        <dbReference type="ChEBI" id="CHEBI:59789"/>
        <dbReference type="ChEBI" id="CHEBI:64573"/>
        <dbReference type="ChEBI" id="CHEBI:64612"/>
        <dbReference type="EC" id="2.1.1.17"/>
    </reaction>
</comment>
<comment type="similarity">
    <text evidence="13 14">Belongs to the class VI-like SAM-binding methyltransferase superfamily. CHO2 family.</text>
</comment>
<evidence type="ECO:0000256" key="3">
    <source>
        <dbReference type="ARBA" id="ARBA00022603"/>
    </source>
</evidence>
<comment type="function">
    <text evidence="13 14">Catalyzes the first step of the methylation pathway of phosphatidylcholine biosynthesis, the SAM-dependent methylation of phosphatidylethanolamine (PE) to phosphatidylmonomethylethanolamine (PMME).</text>
</comment>
<feature type="transmembrane region" description="Helical" evidence="13 14">
    <location>
        <begin position="43"/>
        <end position="60"/>
    </location>
</feature>
<evidence type="ECO:0000313" key="15">
    <source>
        <dbReference type="EMBL" id="EGV63941.1"/>
    </source>
</evidence>
<feature type="transmembrane region" description="Helical" evidence="13 14">
    <location>
        <begin position="331"/>
        <end position="351"/>
    </location>
</feature>
<accession>G3B4B5</accession>
<reference evidence="15 16" key="1">
    <citation type="journal article" date="2011" name="Proc. Natl. Acad. Sci. U.S.A.">
        <title>Comparative genomics of xylose-fermenting fungi for enhanced biofuel production.</title>
        <authorList>
            <person name="Wohlbach D.J."/>
            <person name="Kuo A."/>
            <person name="Sato T.K."/>
            <person name="Potts K.M."/>
            <person name="Salamov A.A."/>
            <person name="LaButti K.M."/>
            <person name="Sun H."/>
            <person name="Clum A."/>
            <person name="Pangilinan J.L."/>
            <person name="Lindquist E.A."/>
            <person name="Lucas S."/>
            <person name="Lapidus A."/>
            <person name="Jin M."/>
            <person name="Gunawan C."/>
            <person name="Balan V."/>
            <person name="Dale B.E."/>
            <person name="Jeffries T.W."/>
            <person name="Zinkel R."/>
            <person name="Barry K.W."/>
            <person name="Grigoriev I.V."/>
            <person name="Gasch A.P."/>
        </authorList>
    </citation>
    <scope>NUCLEOTIDE SEQUENCE [LARGE SCALE GENOMIC DNA]</scope>
    <source>
        <strain evidence="16">ATCC 10573 / BCRC 21748 / CBS 615 / JCM 9827 / NBRC 10315 / NRRL Y-1498 / VKM Y-70</strain>
    </source>
</reference>
<evidence type="ECO:0000256" key="2">
    <source>
        <dbReference type="ARBA" id="ARBA00022516"/>
    </source>
</evidence>
<dbReference type="Proteomes" id="UP000000707">
    <property type="component" value="Unassembled WGS sequence"/>
</dbReference>
<feature type="transmembrane region" description="Helical" evidence="13 14">
    <location>
        <begin position="415"/>
        <end position="440"/>
    </location>
</feature>
<dbReference type="InterPro" id="IPR007318">
    <property type="entry name" value="Phopholipid_MeTrfase"/>
</dbReference>
<evidence type="ECO:0000256" key="7">
    <source>
        <dbReference type="ARBA" id="ARBA00022824"/>
    </source>
</evidence>
<keyword evidence="11 13" id="KW-0594">Phospholipid biosynthesis</keyword>
<dbReference type="STRING" id="590646.G3B4B5"/>
<dbReference type="Gene3D" id="1.20.120.1630">
    <property type="match status" value="1"/>
</dbReference>
<sequence length="872" mass="101642">MSNTISGARGITFSGETFTVPQTHDMVKTLFDPTIRKSLFEKVIVFGLIFNFSFIFWFSNSIRIDYFIAGYLFWRFAYDFGIGYLLYNQSKYNKMVNWAKKLQVFEVGSNSWLARLIRYEISSQMGTKYSINDYPIEFNTWLVFRKVVDLILMNDFVFFMGLFVVCSIDKDYQFINFDQQPAWLVYFRLIVGPILILFNYWVKNDAHNVIKDYAWYWGDFFFRQINNEDLIFDGVFEMVPHPMYSIGYIGYYGFALIAKSYTVLILACIGHFLQMIFLHFIENPHIDKIYGPSVVEVDLGKLIKLKDLKYFRHLKPLIGFYNFNIQRGSDIVNLILIVTYSGLLPFLFYVLKSTDTTSVFSICFDTTKIFFFLTLTLKVAESVFINSLLFCQSYYKSFTKYYLVNDIPIEDSLNNFAVIYNSFISLSYSSLVGLNIYFFMTGLNRVDLFFESYYYLRIFVGVLLILTQIFINQSIVDSIGYFGWFYGDFFIPKNPNSLSLTKAGVYRYLNNPEQIFGVCSLMGIFLIIPNFENLVLCGLWIGNNFARINFIEKFHMIKLYGKEEVLKDSGVTKTLKSLIPASRRSSTSSSANKKIFHERKNSNSIILNASETIDQIIKEFKKSNKKLTKQNIFDISQNLYFENSDYKLTLTNLKFNDDNDNNLIKYIEVGENINVEFHCPANHSPKDWIGLYKIVQTGYNRYKTLISSNNRWEWVPENKDSGVLSFAKDKLFWDEGIFEFRYHLDGKHDVAYISEPFEIKVPSIQVPSDTEGIYTFAKELKERVIDRVILMSDINENIIAKTESGYNGSILETYNRLSNLVSLATQIQVSNKIFLHPEELSILHLSSKIVHMKKVLDDLSFEKSIPAEKKDQ</sequence>
<dbReference type="PANTHER" id="PTHR32138">
    <property type="entry name" value="PHOSPHATIDYLETHANOLAMINE N-METHYLTRANSFERASE"/>
    <property type="match status" value="1"/>
</dbReference>
<dbReference type="PANTHER" id="PTHR32138:SF0">
    <property type="entry name" value="PHOSPHATIDYLETHANOLAMINE N-METHYLTRANSFERASE"/>
    <property type="match status" value="1"/>
</dbReference>
<keyword evidence="4 13" id="KW-0808">Transferase</keyword>
<feature type="transmembrane region" description="Helical" evidence="13 14">
    <location>
        <begin position="147"/>
        <end position="165"/>
    </location>
</feature>
<feature type="transmembrane region" description="Helical" evidence="13 14">
    <location>
        <begin position="452"/>
        <end position="471"/>
    </location>
</feature>
<keyword evidence="3 13" id="KW-0489">Methyltransferase</keyword>
<dbReference type="GO" id="GO:0004608">
    <property type="term" value="F:phosphatidylethanolamine N-methyltransferase activity"/>
    <property type="evidence" value="ECO:0007669"/>
    <property type="project" value="UniProtKB-UniRule"/>
</dbReference>
<dbReference type="HOGENOM" id="CLU_005987_0_1_1"/>
<evidence type="ECO:0000256" key="5">
    <source>
        <dbReference type="ARBA" id="ARBA00022691"/>
    </source>
</evidence>
<feature type="transmembrane region" description="Helical" evidence="13 14">
    <location>
        <begin position="185"/>
        <end position="202"/>
    </location>
</feature>
<dbReference type="Pfam" id="PF04191">
    <property type="entry name" value="PEMT"/>
    <property type="match status" value="2"/>
</dbReference>
<gene>
    <name evidence="15" type="ORF">CANTEDRAFT_93448</name>
</gene>
<evidence type="ECO:0000256" key="12">
    <source>
        <dbReference type="ARBA" id="ARBA00023264"/>
    </source>
</evidence>
<proteinExistence type="inferred from homology"/>
<keyword evidence="7 13" id="KW-0256">Endoplasmic reticulum</keyword>
<evidence type="ECO:0000256" key="1">
    <source>
        <dbReference type="ARBA" id="ARBA00004127"/>
    </source>
</evidence>
<evidence type="ECO:0000256" key="8">
    <source>
        <dbReference type="ARBA" id="ARBA00022989"/>
    </source>
</evidence>
<feature type="transmembrane region" description="Helical" evidence="13 14">
    <location>
        <begin position="371"/>
        <end position="395"/>
    </location>
</feature>
<dbReference type="EMBL" id="GL996521">
    <property type="protein sequence ID" value="EGV63941.1"/>
    <property type="molecule type" value="Genomic_DNA"/>
</dbReference>
<keyword evidence="8 13" id="KW-1133">Transmembrane helix</keyword>
<dbReference type="GO" id="GO:0005789">
    <property type="term" value="C:endoplasmic reticulum membrane"/>
    <property type="evidence" value="ECO:0007669"/>
    <property type="project" value="UniProtKB-SubCell"/>
</dbReference>
<dbReference type="UniPathway" id="UPA00753"/>
<feature type="transmembrane region" description="Helical" evidence="13 14">
    <location>
        <begin position="66"/>
        <end position="87"/>
    </location>
</feature>
<dbReference type="InterPro" id="IPR016219">
    <property type="entry name" value="Phosphatid-EA_MeTrfase_fun"/>
</dbReference>
<dbReference type="Gene3D" id="2.60.40.2840">
    <property type="match status" value="1"/>
</dbReference>
<dbReference type="GO" id="GO:0006656">
    <property type="term" value="P:phosphatidylcholine biosynthetic process"/>
    <property type="evidence" value="ECO:0007669"/>
    <property type="project" value="UniProtKB-UniRule"/>
</dbReference>
<dbReference type="AlphaFoldDB" id="G3B4B5"/>
<evidence type="ECO:0000256" key="6">
    <source>
        <dbReference type="ARBA" id="ARBA00022692"/>
    </source>
</evidence>
<evidence type="ECO:0000256" key="4">
    <source>
        <dbReference type="ARBA" id="ARBA00022679"/>
    </source>
</evidence>
<keyword evidence="12 13" id="KW-1208">Phospholipid metabolism</keyword>
<evidence type="ECO:0000256" key="11">
    <source>
        <dbReference type="ARBA" id="ARBA00023209"/>
    </source>
</evidence>
<evidence type="ECO:0000256" key="14">
    <source>
        <dbReference type="RuleBase" id="RU361122"/>
    </source>
</evidence>
<evidence type="ECO:0000256" key="9">
    <source>
        <dbReference type="ARBA" id="ARBA00023098"/>
    </source>
</evidence>
<comment type="pathway">
    <text evidence="13 14">Phospholipid metabolism; phosphatidylcholine biosynthesis.</text>
</comment>